<dbReference type="EMBL" id="BSYO01000034">
    <property type="protein sequence ID" value="GMH28262.1"/>
    <property type="molecule type" value="Genomic_DNA"/>
</dbReference>
<gene>
    <name evidence="2" type="ORF">Nepgr_030105</name>
</gene>
<comment type="caution">
    <text evidence="2">The sequence shown here is derived from an EMBL/GenBank/DDBJ whole genome shotgun (WGS) entry which is preliminary data.</text>
</comment>
<feature type="signal peptide" evidence="1">
    <location>
        <begin position="1"/>
        <end position="22"/>
    </location>
</feature>
<sequence length="68" mass="7632">MLGRLILIVVGIALRWPRVSLPAFGRIEMWRCSQAWAVFRDAALLGTCSSGYATAQDLFTMCFVWHGN</sequence>
<dbReference type="Proteomes" id="UP001279734">
    <property type="component" value="Unassembled WGS sequence"/>
</dbReference>
<keyword evidence="3" id="KW-1185">Reference proteome</keyword>
<proteinExistence type="predicted"/>
<evidence type="ECO:0008006" key="4">
    <source>
        <dbReference type="Google" id="ProtNLM"/>
    </source>
</evidence>
<evidence type="ECO:0000313" key="3">
    <source>
        <dbReference type="Proteomes" id="UP001279734"/>
    </source>
</evidence>
<evidence type="ECO:0000313" key="2">
    <source>
        <dbReference type="EMBL" id="GMH28262.1"/>
    </source>
</evidence>
<evidence type="ECO:0000256" key="1">
    <source>
        <dbReference type="SAM" id="SignalP"/>
    </source>
</evidence>
<feature type="chain" id="PRO_5041934494" description="Secreted protein" evidence="1">
    <location>
        <begin position="23"/>
        <end position="68"/>
    </location>
</feature>
<accession>A0AAD3TGL0</accession>
<organism evidence="2 3">
    <name type="scientific">Nepenthes gracilis</name>
    <name type="common">Slender pitcher plant</name>
    <dbReference type="NCBI Taxonomy" id="150966"/>
    <lineage>
        <taxon>Eukaryota</taxon>
        <taxon>Viridiplantae</taxon>
        <taxon>Streptophyta</taxon>
        <taxon>Embryophyta</taxon>
        <taxon>Tracheophyta</taxon>
        <taxon>Spermatophyta</taxon>
        <taxon>Magnoliopsida</taxon>
        <taxon>eudicotyledons</taxon>
        <taxon>Gunneridae</taxon>
        <taxon>Pentapetalae</taxon>
        <taxon>Caryophyllales</taxon>
        <taxon>Nepenthaceae</taxon>
        <taxon>Nepenthes</taxon>
    </lineage>
</organism>
<dbReference type="AlphaFoldDB" id="A0AAD3TGL0"/>
<name>A0AAD3TGL0_NEPGR</name>
<keyword evidence="1" id="KW-0732">Signal</keyword>
<reference evidence="2" key="1">
    <citation type="submission" date="2023-05" db="EMBL/GenBank/DDBJ databases">
        <title>Nepenthes gracilis genome sequencing.</title>
        <authorList>
            <person name="Fukushima K."/>
        </authorList>
    </citation>
    <scope>NUCLEOTIDE SEQUENCE</scope>
    <source>
        <strain evidence="2">SING2019-196</strain>
    </source>
</reference>
<protein>
    <recommendedName>
        <fullName evidence="4">Secreted protein</fullName>
    </recommendedName>
</protein>